<sequence length="147" mass="16140">MSTTFTRQLGKSGIQVSAMGLGCWAIGGPFTNMEGVPVGWSDVDDNESIRAIHRALDLGVNFFDTADVYGTGHSEEILGKALMGRRDKVVIATKFGNVFDSETRQCTSKDGSPEYVREALDASLRRLNTKYIDLYQFHIGGYPPEKA</sequence>
<feature type="domain" description="NADP-dependent oxidoreductase" evidence="1">
    <location>
        <begin position="19"/>
        <end position="139"/>
    </location>
</feature>
<dbReference type="PANTHER" id="PTHR43312:SF1">
    <property type="entry name" value="NADP-DEPENDENT OXIDOREDUCTASE DOMAIN-CONTAINING PROTEIN"/>
    <property type="match status" value="1"/>
</dbReference>
<protein>
    <recommendedName>
        <fullName evidence="1">NADP-dependent oxidoreductase domain-containing protein</fullName>
    </recommendedName>
</protein>
<dbReference type="PROSITE" id="PS51257">
    <property type="entry name" value="PROKAR_LIPOPROTEIN"/>
    <property type="match status" value="1"/>
</dbReference>
<dbReference type="AlphaFoldDB" id="X1TCQ5"/>
<reference evidence="2" key="1">
    <citation type="journal article" date="2014" name="Front. Microbiol.">
        <title>High frequency of phylogenetically diverse reductive dehalogenase-homologous genes in deep subseafloor sedimentary metagenomes.</title>
        <authorList>
            <person name="Kawai M."/>
            <person name="Futagami T."/>
            <person name="Toyoda A."/>
            <person name="Takaki Y."/>
            <person name="Nishi S."/>
            <person name="Hori S."/>
            <person name="Arai W."/>
            <person name="Tsubouchi T."/>
            <person name="Morono Y."/>
            <person name="Uchiyama I."/>
            <person name="Ito T."/>
            <person name="Fujiyama A."/>
            <person name="Inagaki F."/>
            <person name="Takami H."/>
        </authorList>
    </citation>
    <scope>NUCLEOTIDE SEQUENCE</scope>
    <source>
        <strain evidence="2">Expedition CK06-06</strain>
    </source>
</reference>
<comment type="caution">
    <text evidence="2">The sequence shown here is derived from an EMBL/GenBank/DDBJ whole genome shotgun (WGS) entry which is preliminary data.</text>
</comment>
<dbReference type="Gene3D" id="3.20.20.100">
    <property type="entry name" value="NADP-dependent oxidoreductase domain"/>
    <property type="match status" value="1"/>
</dbReference>
<feature type="non-terminal residue" evidence="2">
    <location>
        <position position="147"/>
    </location>
</feature>
<name>X1TCQ5_9ZZZZ</name>
<dbReference type="InterPro" id="IPR053135">
    <property type="entry name" value="AKR2_Oxidoreductase"/>
</dbReference>
<dbReference type="InterPro" id="IPR036812">
    <property type="entry name" value="NAD(P)_OxRdtase_dom_sf"/>
</dbReference>
<gene>
    <name evidence="2" type="ORF">S12H4_51689</name>
</gene>
<dbReference type="InterPro" id="IPR023210">
    <property type="entry name" value="NADP_OxRdtase_dom"/>
</dbReference>
<organism evidence="2">
    <name type="scientific">marine sediment metagenome</name>
    <dbReference type="NCBI Taxonomy" id="412755"/>
    <lineage>
        <taxon>unclassified sequences</taxon>
        <taxon>metagenomes</taxon>
        <taxon>ecological metagenomes</taxon>
    </lineage>
</organism>
<accession>X1TCQ5</accession>
<evidence type="ECO:0000259" key="1">
    <source>
        <dbReference type="Pfam" id="PF00248"/>
    </source>
</evidence>
<dbReference type="Pfam" id="PF00248">
    <property type="entry name" value="Aldo_ket_red"/>
    <property type="match status" value="1"/>
</dbReference>
<dbReference type="PANTHER" id="PTHR43312">
    <property type="entry name" value="D-THREO-ALDOSE 1-DEHYDROGENASE"/>
    <property type="match status" value="1"/>
</dbReference>
<dbReference type="EMBL" id="BARW01032696">
    <property type="protein sequence ID" value="GAJ03019.1"/>
    <property type="molecule type" value="Genomic_DNA"/>
</dbReference>
<dbReference type="SUPFAM" id="SSF51430">
    <property type="entry name" value="NAD(P)-linked oxidoreductase"/>
    <property type="match status" value="1"/>
</dbReference>
<evidence type="ECO:0000313" key="2">
    <source>
        <dbReference type="EMBL" id="GAJ03019.1"/>
    </source>
</evidence>
<proteinExistence type="predicted"/>